<dbReference type="Proteomes" id="UP000811899">
    <property type="component" value="Unassembled WGS sequence"/>
</dbReference>
<dbReference type="AlphaFoldDB" id="A0AAW4LEM7"/>
<dbReference type="EMBL" id="JAHCVJ010000011">
    <property type="protein sequence ID" value="MBT0666367.1"/>
    <property type="molecule type" value="Genomic_DNA"/>
</dbReference>
<protein>
    <submittedName>
        <fullName evidence="1">Uncharacterized protein</fullName>
    </submittedName>
</protein>
<evidence type="ECO:0000313" key="1">
    <source>
        <dbReference type="EMBL" id="MBT0666367.1"/>
    </source>
</evidence>
<comment type="caution">
    <text evidence="1">The sequence shown here is derived from an EMBL/GenBank/DDBJ whole genome shotgun (WGS) entry which is preliminary data.</text>
</comment>
<accession>A0AAW4LEM7</accession>
<evidence type="ECO:0000313" key="2">
    <source>
        <dbReference type="Proteomes" id="UP000811899"/>
    </source>
</evidence>
<name>A0AAW4LEM7_9BACT</name>
<reference evidence="1 2" key="1">
    <citation type="submission" date="2021-05" db="EMBL/GenBank/DDBJ databases">
        <title>The draft genome of Geobacter pelophilus DSM 12255.</title>
        <authorList>
            <person name="Xu Z."/>
            <person name="Masuda Y."/>
            <person name="Itoh H."/>
            <person name="Senoo K."/>
        </authorList>
    </citation>
    <scope>NUCLEOTIDE SEQUENCE [LARGE SCALE GENOMIC DNA]</scope>
    <source>
        <strain evidence="1 2">DSM 12255</strain>
    </source>
</reference>
<sequence>MILPPDKREEYEERAAIMEYCGGMPRREAENEAWRLVLESMKEQLEIFGR</sequence>
<organism evidence="1 2">
    <name type="scientific">Geoanaerobacter pelophilus</name>
    <dbReference type="NCBI Taxonomy" id="60036"/>
    <lineage>
        <taxon>Bacteria</taxon>
        <taxon>Pseudomonadati</taxon>
        <taxon>Thermodesulfobacteriota</taxon>
        <taxon>Desulfuromonadia</taxon>
        <taxon>Geobacterales</taxon>
        <taxon>Geobacteraceae</taxon>
        <taxon>Geoanaerobacter</taxon>
    </lineage>
</organism>
<gene>
    <name evidence="1" type="ORF">KI809_18825</name>
</gene>
<dbReference type="RefSeq" id="WP_214173141.1">
    <property type="nucleotide sequence ID" value="NZ_JAHCVJ010000011.1"/>
</dbReference>
<keyword evidence="2" id="KW-1185">Reference proteome</keyword>
<proteinExistence type="predicted"/>